<dbReference type="Proteomes" id="UP000543804">
    <property type="component" value="Unassembled WGS sequence"/>
</dbReference>
<dbReference type="SUPFAM" id="SSF52540">
    <property type="entry name" value="P-loop containing nucleoside triphosphate hydrolases"/>
    <property type="match status" value="1"/>
</dbReference>
<dbReference type="EMBL" id="JABAFA010000022">
    <property type="protein sequence ID" value="NMD99191.1"/>
    <property type="molecule type" value="Genomic_DNA"/>
</dbReference>
<dbReference type="Pfam" id="PF00625">
    <property type="entry name" value="Guanylate_kin"/>
    <property type="match status" value="1"/>
</dbReference>
<dbReference type="Gene3D" id="3.40.50.300">
    <property type="entry name" value="P-loop containing nucleotide triphosphate hydrolases"/>
    <property type="match status" value="1"/>
</dbReference>
<organism evidence="2 3">
    <name type="scientific">Selenomonas bovis</name>
    <dbReference type="NCBI Taxonomy" id="416586"/>
    <lineage>
        <taxon>Bacteria</taxon>
        <taxon>Bacillati</taxon>
        <taxon>Bacillota</taxon>
        <taxon>Negativicutes</taxon>
        <taxon>Selenomonadales</taxon>
        <taxon>Selenomonadaceae</taxon>
        <taxon>Selenomonas</taxon>
    </lineage>
</organism>
<keyword evidence="2" id="KW-0418">Kinase</keyword>
<name>A0A848BDT8_9FIRM</name>
<dbReference type="InterPro" id="IPR008145">
    <property type="entry name" value="GK/Ca_channel_bsu"/>
</dbReference>
<evidence type="ECO:0000259" key="1">
    <source>
        <dbReference type="PROSITE" id="PS50052"/>
    </source>
</evidence>
<proteinExistence type="predicted"/>
<protein>
    <submittedName>
        <fullName evidence="2">Guanylate kinase</fullName>
    </submittedName>
</protein>
<evidence type="ECO:0000313" key="3">
    <source>
        <dbReference type="Proteomes" id="UP000543804"/>
    </source>
</evidence>
<dbReference type="RefSeq" id="WP_170077587.1">
    <property type="nucleotide sequence ID" value="NZ_JABAFA010000022.1"/>
</dbReference>
<sequence>MVNKIYALVGPYASGKSTLAMQLISMGIHYIPTYTTREPRKDEYPPGIFRTLSQDEFFRQQFMVRVAYQGDYYGIKKDDILAALKLHPTSLILLDAGAITQLHHLLKSSLVTIYLMTDYVTLVSRMLKKGCDNDTIKYQLEYAESNKEYEAYKETDFIVKNTQEPHVALKQILTIMGLTTLLPKEKLAARLA</sequence>
<dbReference type="AlphaFoldDB" id="A0A848BDT8"/>
<reference evidence="2 3" key="1">
    <citation type="submission" date="2020-04" db="EMBL/GenBank/DDBJ databases">
        <authorList>
            <person name="Hitch T.C.A."/>
            <person name="Wylensek D."/>
            <person name="Clavel T."/>
        </authorList>
    </citation>
    <scope>NUCLEOTIDE SEQUENCE [LARGE SCALE GENOMIC DNA]</scope>
    <source>
        <strain evidence="2 3">PG-130-P53-12</strain>
    </source>
</reference>
<dbReference type="InterPro" id="IPR027417">
    <property type="entry name" value="P-loop_NTPase"/>
</dbReference>
<dbReference type="GO" id="GO:0016301">
    <property type="term" value="F:kinase activity"/>
    <property type="evidence" value="ECO:0007669"/>
    <property type="project" value="UniProtKB-KW"/>
</dbReference>
<gene>
    <name evidence="2" type="ORF">HF878_06855</name>
</gene>
<evidence type="ECO:0000313" key="2">
    <source>
        <dbReference type="EMBL" id="NMD99191.1"/>
    </source>
</evidence>
<keyword evidence="3" id="KW-1185">Reference proteome</keyword>
<keyword evidence="2" id="KW-0808">Transferase</keyword>
<dbReference type="PROSITE" id="PS50052">
    <property type="entry name" value="GUANYLATE_KINASE_2"/>
    <property type="match status" value="1"/>
</dbReference>
<accession>A0A848BDT8</accession>
<dbReference type="InterPro" id="IPR008144">
    <property type="entry name" value="Guanylate_kin-like_dom"/>
</dbReference>
<comment type="caution">
    <text evidence="2">The sequence shown here is derived from an EMBL/GenBank/DDBJ whole genome shotgun (WGS) entry which is preliminary data.</text>
</comment>
<feature type="domain" description="Guanylate kinase-like" evidence="1">
    <location>
        <begin position="3"/>
        <end position="177"/>
    </location>
</feature>